<feature type="transmembrane region" description="Helical" evidence="2">
    <location>
        <begin position="28"/>
        <end position="48"/>
    </location>
</feature>
<dbReference type="HOGENOM" id="CLU_2536332_0_0_7"/>
<protein>
    <submittedName>
        <fullName evidence="3">Uncharacterized protein</fullName>
    </submittedName>
</protein>
<name>W4L7Z4_ENTF1</name>
<feature type="compositionally biased region" description="Basic residues" evidence="1">
    <location>
        <begin position="1"/>
        <end position="13"/>
    </location>
</feature>
<comment type="caution">
    <text evidence="3">The sequence shown here is derived from an EMBL/GenBank/DDBJ whole genome shotgun (WGS) entry which is preliminary data.</text>
</comment>
<evidence type="ECO:0000313" key="3">
    <source>
        <dbReference type="EMBL" id="ETW94198.1"/>
    </source>
</evidence>
<proteinExistence type="predicted"/>
<keyword evidence="2" id="KW-0812">Transmembrane</keyword>
<keyword evidence="4" id="KW-1185">Reference proteome</keyword>
<feature type="compositionally biased region" description="Gly residues" evidence="1">
    <location>
        <begin position="14"/>
        <end position="24"/>
    </location>
</feature>
<evidence type="ECO:0000256" key="2">
    <source>
        <dbReference type="SAM" id="Phobius"/>
    </source>
</evidence>
<feature type="region of interest" description="Disordered" evidence="1">
    <location>
        <begin position="1"/>
        <end position="26"/>
    </location>
</feature>
<dbReference type="Proteomes" id="UP000019141">
    <property type="component" value="Unassembled WGS sequence"/>
</dbReference>
<evidence type="ECO:0000313" key="4">
    <source>
        <dbReference type="Proteomes" id="UP000019141"/>
    </source>
</evidence>
<keyword evidence="2" id="KW-0472">Membrane</keyword>
<sequence length="83" mass="8702">MAKKSKRQGKAGKGRGAAGSGGGLPPRWLLGGVGLLVVIVIAVVLRFGMQRDIPLQLQGAIDNHYARGADQAAVVIKEFSDYT</sequence>
<gene>
    <name evidence="3" type="ORF">ETSY1_35890</name>
</gene>
<reference evidence="3 4" key="1">
    <citation type="journal article" date="2014" name="Nature">
        <title>An environmental bacterial taxon with a large and distinct metabolic repertoire.</title>
        <authorList>
            <person name="Wilson M.C."/>
            <person name="Mori T."/>
            <person name="Ruckert C."/>
            <person name="Uria A.R."/>
            <person name="Helf M.J."/>
            <person name="Takada K."/>
            <person name="Gernert C."/>
            <person name="Steffens U.A."/>
            <person name="Heycke N."/>
            <person name="Schmitt S."/>
            <person name="Rinke C."/>
            <person name="Helfrich E.J."/>
            <person name="Brachmann A.O."/>
            <person name="Gurgui C."/>
            <person name="Wakimoto T."/>
            <person name="Kracht M."/>
            <person name="Crusemann M."/>
            <person name="Hentschel U."/>
            <person name="Abe I."/>
            <person name="Matsunaga S."/>
            <person name="Kalinowski J."/>
            <person name="Takeyama H."/>
            <person name="Piel J."/>
        </authorList>
    </citation>
    <scope>NUCLEOTIDE SEQUENCE [LARGE SCALE GENOMIC DNA]</scope>
    <source>
        <strain evidence="4">TSY1</strain>
    </source>
</reference>
<keyword evidence="2" id="KW-1133">Transmembrane helix</keyword>
<accession>W4L7Z4</accession>
<evidence type="ECO:0000256" key="1">
    <source>
        <dbReference type="SAM" id="MobiDB-lite"/>
    </source>
</evidence>
<organism evidence="3 4">
    <name type="scientific">Entotheonella factor</name>
    <dbReference type="NCBI Taxonomy" id="1429438"/>
    <lineage>
        <taxon>Bacteria</taxon>
        <taxon>Pseudomonadati</taxon>
        <taxon>Nitrospinota/Tectimicrobiota group</taxon>
        <taxon>Candidatus Tectimicrobiota</taxon>
        <taxon>Candidatus Entotheonellia</taxon>
        <taxon>Candidatus Entotheonellales</taxon>
        <taxon>Candidatus Entotheonellaceae</taxon>
        <taxon>Candidatus Entotheonella</taxon>
    </lineage>
</organism>
<dbReference type="EMBL" id="AZHW01001105">
    <property type="protein sequence ID" value="ETW94198.1"/>
    <property type="molecule type" value="Genomic_DNA"/>
</dbReference>
<dbReference type="AlphaFoldDB" id="W4L7Z4"/>